<proteinExistence type="predicted"/>
<evidence type="ECO:0000313" key="1">
    <source>
        <dbReference type="EMBL" id="KZP03158.1"/>
    </source>
</evidence>
<reference evidence="1 2" key="1">
    <citation type="journal article" date="2016" name="Mol. Biol. Evol.">
        <title>Comparative Genomics of Early-Diverging Mushroom-Forming Fungi Provides Insights into the Origins of Lignocellulose Decay Capabilities.</title>
        <authorList>
            <person name="Nagy L.G."/>
            <person name="Riley R."/>
            <person name="Tritt A."/>
            <person name="Adam C."/>
            <person name="Daum C."/>
            <person name="Floudas D."/>
            <person name="Sun H."/>
            <person name="Yadav J.S."/>
            <person name="Pangilinan J."/>
            <person name="Larsson K.H."/>
            <person name="Matsuura K."/>
            <person name="Barry K."/>
            <person name="Labutti K."/>
            <person name="Kuo R."/>
            <person name="Ohm R.A."/>
            <person name="Bhattacharya S.S."/>
            <person name="Shirouzu T."/>
            <person name="Yoshinaga Y."/>
            <person name="Martin F.M."/>
            <person name="Grigoriev I.V."/>
            <person name="Hibbett D.S."/>
        </authorList>
    </citation>
    <scope>NUCLEOTIDE SEQUENCE [LARGE SCALE GENOMIC DNA]</scope>
    <source>
        <strain evidence="1 2">CBS 109695</strain>
    </source>
</reference>
<dbReference type="OrthoDB" id="3249394at2759"/>
<dbReference type="Proteomes" id="UP000076532">
    <property type="component" value="Unassembled WGS sequence"/>
</dbReference>
<dbReference type="EMBL" id="KV418149">
    <property type="protein sequence ID" value="KZP03158.1"/>
    <property type="molecule type" value="Genomic_DNA"/>
</dbReference>
<dbReference type="AlphaFoldDB" id="A0A167TPU3"/>
<sequence length="75" mass="8574">MNLADVINSSDPCIDVKQSIMGCYAEDLFFKLIVDVPTSYTNFEYRGGLVFVKDKECCALCIPDICWRSVTQRFH</sequence>
<keyword evidence="2" id="KW-1185">Reference proteome</keyword>
<accession>A0A167TPU3</accession>
<gene>
    <name evidence="1" type="ORF">FIBSPDRAFT_769370</name>
</gene>
<name>A0A167TPU3_9AGAM</name>
<evidence type="ECO:0000313" key="2">
    <source>
        <dbReference type="Proteomes" id="UP000076532"/>
    </source>
</evidence>
<organism evidence="1 2">
    <name type="scientific">Athelia psychrophila</name>
    <dbReference type="NCBI Taxonomy" id="1759441"/>
    <lineage>
        <taxon>Eukaryota</taxon>
        <taxon>Fungi</taxon>
        <taxon>Dikarya</taxon>
        <taxon>Basidiomycota</taxon>
        <taxon>Agaricomycotina</taxon>
        <taxon>Agaricomycetes</taxon>
        <taxon>Agaricomycetidae</taxon>
        <taxon>Atheliales</taxon>
        <taxon>Atheliaceae</taxon>
        <taxon>Athelia</taxon>
    </lineage>
</organism>
<protein>
    <submittedName>
        <fullName evidence="1">Uncharacterized protein</fullName>
    </submittedName>
</protein>